<dbReference type="Proteomes" id="UP000215215">
    <property type="component" value="Unassembled WGS sequence"/>
</dbReference>
<evidence type="ECO:0000256" key="1">
    <source>
        <dbReference type="ARBA" id="ARBA00004442"/>
    </source>
</evidence>
<comment type="caution">
    <text evidence="6">The sequence shown here is derived from an EMBL/GenBank/DDBJ whole genome shotgun (WGS) entry which is preliminary data.</text>
</comment>
<dbReference type="InterPro" id="IPR036737">
    <property type="entry name" value="OmpA-like_sf"/>
</dbReference>
<evidence type="ECO:0000259" key="5">
    <source>
        <dbReference type="PROSITE" id="PS51123"/>
    </source>
</evidence>
<dbReference type="PANTHER" id="PTHR30329:SF21">
    <property type="entry name" value="LIPOPROTEIN YIAD-RELATED"/>
    <property type="match status" value="1"/>
</dbReference>
<evidence type="ECO:0000313" key="6">
    <source>
        <dbReference type="EMBL" id="OYD14011.1"/>
    </source>
</evidence>
<dbReference type="InterPro" id="IPR050330">
    <property type="entry name" value="Bact_OuterMem_StrucFunc"/>
</dbReference>
<keyword evidence="2 4" id="KW-0472">Membrane</keyword>
<accession>A0A235BP39</accession>
<feature type="domain" description="OmpA-like" evidence="5">
    <location>
        <begin position="596"/>
        <end position="710"/>
    </location>
</feature>
<dbReference type="CDD" id="cd07185">
    <property type="entry name" value="OmpA_C-like"/>
    <property type="match status" value="1"/>
</dbReference>
<dbReference type="EMBL" id="NOZQ01000209">
    <property type="protein sequence ID" value="OYD14011.1"/>
    <property type="molecule type" value="Genomic_DNA"/>
</dbReference>
<dbReference type="SUPFAM" id="SSF103088">
    <property type="entry name" value="OmpA-like"/>
    <property type="match status" value="1"/>
</dbReference>
<comment type="subcellular location">
    <subcellularLocation>
        <location evidence="1">Cell outer membrane</location>
    </subcellularLocation>
</comment>
<evidence type="ECO:0000313" key="7">
    <source>
        <dbReference type="Proteomes" id="UP000215215"/>
    </source>
</evidence>
<organism evidence="6 7">
    <name type="scientific">candidate division WOR-3 bacterium JGI_Cruoil_03_44_89</name>
    <dbReference type="NCBI Taxonomy" id="1973748"/>
    <lineage>
        <taxon>Bacteria</taxon>
        <taxon>Bacteria division WOR-3</taxon>
    </lineage>
</organism>
<keyword evidence="3" id="KW-0998">Cell outer membrane</keyword>
<dbReference type="PRINTS" id="PR01021">
    <property type="entry name" value="OMPADOMAIN"/>
</dbReference>
<sequence>MVFHLFLQFHKGGRMRVYLFTSLLVGTVAWSAPTATATNGLHSIISAQTEPFGRLTYSWGFSGYWGKRDEIIDELVPQDTGCAAGTSVLGDLFLGVGFSFTEYLSLNSDIRLLGDMMGTRGTPTGVGCVSFGLSDTRMGLKFNASRLIRTTSPQFLPFVDFALYPMVSFPTAQAREPVSTVYASDTILGKACRFNRGGLLRYFGADGFTYGGKVLLTASLPMKPEVNLHLNGGYMVYPDSKCNKYSYGGGVEFLYQGFTPFIELYTEGRAESNLNDGGTYLTPGLKFASGNNFWTTLLVEFRLSGTDALYLDENYDIEKGFGSTPPWRVQLVFSQGLDFVKPPISRGIIAGKVIDTSTGAGVAAQITFAGFDMVVSTASDGKYEIELPVGKTKAYAAPIEKGYASSSVITVTVEEGQKRIVNFKLEPKEKPISILAGAIREKNTGKPCIAVISFPETDLPETRSDETGAYKVELIPGTYIVKVEKTGYNTVSGAVVCKPNKTSILDFELVQKFQTAVLVGKVVDASTNYGLEAEISFPGTEREPIRTDAETGTYQVELPLGTHTVKIKAEGYVAEGAIVTLNARQTVEREFKLFKKGERIVLHGINFATNSAKIKPTSYPALDESAALLKEHPTIRVEIAGHTDAVGSEVYNLKLSKQRAEAVRDYLVLHGIEAGRLIARGYGENQPVASNETKAGRAQNRRIEFRILEE</sequence>
<gene>
    <name evidence="6" type="ORF">CH333_09380</name>
</gene>
<evidence type="ECO:0000256" key="4">
    <source>
        <dbReference type="PROSITE-ProRule" id="PRU00473"/>
    </source>
</evidence>
<dbReference type="GO" id="GO:0009279">
    <property type="term" value="C:cell outer membrane"/>
    <property type="evidence" value="ECO:0007669"/>
    <property type="project" value="UniProtKB-SubCell"/>
</dbReference>
<dbReference type="InterPro" id="IPR006664">
    <property type="entry name" value="OMP_bac"/>
</dbReference>
<dbReference type="PANTHER" id="PTHR30329">
    <property type="entry name" value="STATOR ELEMENT OF FLAGELLAR MOTOR COMPLEX"/>
    <property type="match status" value="1"/>
</dbReference>
<dbReference type="InterPro" id="IPR008969">
    <property type="entry name" value="CarboxyPept-like_regulatory"/>
</dbReference>
<dbReference type="Pfam" id="PF00691">
    <property type="entry name" value="OmpA"/>
    <property type="match status" value="1"/>
</dbReference>
<dbReference type="AlphaFoldDB" id="A0A235BP39"/>
<dbReference type="Gene3D" id="3.30.1330.60">
    <property type="entry name" value="OmpA-like domain"/>
    <property type="match status" value="1"/>
</dbReference>
<evidence type="ECO:0000256" key="2">
    <source>
        <dbReference type="ARBA" id="ARBA00023136"/>
    </source>
</evidence>
<dbReference type="InterPro" id="IPR006665">
    <property type="entry name" value="OmpA-like"/>
</dbReference>
<evidence type="ECO:0000256" key="3">
    <source>
        <dbReference type="ARBA" id="ARBA00023237"/>
    </source>
</evidence>
<dbReference type="PROSITE" id="PS51123">
    <property type="entry name" value="OMPA_2"/>
    <property type="match status" value="1"/>
</dbReference>
<proteinExistence type="predicted"/>
<dbReference type="SUPFAM" id="SSF49464">
    <property type="entry name" value="Carboxypeptidase regulatory domain-like"/>
    <property type="match status" value="3"/>
</dbReference>
<protein>
    <recommendedName>
        <fullName evidence="5">OmpA-like domain-containing protein</fullName>
    </recommendedName>
</protein>
<dbReference type="Gene3D" id="2.60.40.1120">
    <property type="entry name" value="Carboxypeptidase-like, regulatory domain"/>
    <property type="match status" value="3"/>
</dbReference>
<reference evidence="6 7" key="1">
    <citation type="submission" date="2017-07" db="EMBL/GenBank/DDBJ databases">
        <title>Recovery of genomes from metagenomes via a dereplication, aggregation, and scoring strategy.</title>
        <authorList>
            <person name="Sieber C.M."/>
            <person name="Probst A.J."/>
            <person name="Sharrar A."/>
            <person name="Thomas B.C."/>
            <person name="Hess M."/>
            <person name="Tringe S.G."/>
            <person name="Banfield J.F."/>
        </authorList>
    </citation>
    <scope>NUCLEOTIDE SEQUENCE [LARGE SCALE GENOMIC DNA]</scope>
    <source>
        <strain evidence="6">JGI_Cruoil_03_44_89</strain>
    </source>
</reference>
<name>A0A235BP39_UNCW3</name>